<feature type="transmembrane region" description="Helical" evidence="1">
    <location>
        <begin position="59"/>
        <end position="79"/>
    </location>
</feature>
<feature type="transmembrane region" description="Helical" evidence="1">
    <location>
        <begin position="29"/>
        <end position="52"/>
    </location>
</feature>
<gene>
    <name evidence="2" type="ORF">E4K65_33575</name>
</gene>
<feature type="transmembrane region" description="Helical" evidence="1">
    <location>
        <begin position="177"/>
        <end position="194"/>
    </location>
</feature>
<evidence type="ECO:0000313" key="2">
    <source>
        <dbReference type="EMBL" id="TFV43163.1"/>
    </source>
</evidence>
<feature type="transmembrane region" description="Helical" evidence="1">
    <location>
        <begin position="114"/>
        <end position="132"/>
    </location>
</feature>
<keyword evidence="1" id="KW-1133">Transmembrane helix</keyword>
<comment type="caution">
    <text evidence="2">The sequence shown here is derived from an EMBL/GenBank/DDBJ whole genome shotgun (WGS) entry which is preliminary data.</text>
</comment>
<name>A0A4Y9LMB9_9BRAD</name>
<keyword evidence="3" id="KW-1185">Reference proteome</keyword>
<protein>
    <recommendedName>
        <fullName evidence="4">O-antigen ligase domain-containing protein</fullName>
    </recommendedName>
</protein>
<evidence type="ECO:0000313" key="3">
    <source>
        <dbReference type="Proteomes" id="UP000297966"/>
    </source>
</evidence>
<dbReference type="RefSeq" id="WP_135177782.1">
    <property type="nucleotide sequence ID" value="NZ_SPQT01000025.1"/>
</dbReference>
<feature type="transmembrane region" description="Helical" evidence="1">
    <location>
        <begin position="239"/>
        <end position="257"/>
    </location>
</feature>
<organism evidence="2 3">
    <name type="scientific">Bradyrhizobium niftali</name>
    <dbReference type="NCBI Taxonomy" id="2560055"/>
    <lineage>
        <taxon>Bacteria</taxon>
        <taxon>Pseudomonadati</taxon>
        <taxon>Pseudomonadota</taxon>
        <taxon>Alphaproteobacteria</taxon>
        <taxon>Hyphomicrobiales</taxon>
        <taxon>Nitrobacteraceae</taxon>
        <taxon>Bradyrhizobium</taxon>
    </lineage>
</organism>
<accession>A0A4Y9LMB9</accession>
<feature type="transmembrane region" description="Helical" evidence="1">
    <location>
        <begin position="214"/>
        <end position="233"/>
    </location>
</feature>
<sequence length="435" mass="45366">MSIAFFLLIALLVATPAAPFISYIFVQHALYLVAAIMLASVAIAASPADIIAAATLRRFAWAALFPIVWMMIQIVPLPIASLTSPIWPTAAVALNDSTLASRISIDPGSTLRSLTWYLAVLSLIISTILIARDRERAETLLLTLTGAATFIALESLADQIEFLATAVPDIGQSNSHSFAMAAVIAALGNSATIAMAIERHSNRAGAVLPLSTPVLLRMSLGITGIVVSLASFAALGQGMLLGLTGLGFAIMLFVLTVRRLGFRPWPSAILAAVLIAMAAVATVPLARSTPFVDLLGFVRSDDQASLAVARRAMSDTSWTGSGVGTFTRVARIYQDYGVGSAVAAPSTAVLVAIEWGRVAMPILAGFTLQLFLFALRGAVGRGRDSFFASATAAIVVVALCDSFTDASMLNPTAEIMLAAVIGLGLAQSTGRTSSI</sequence>
<dbReference type="AlphaFoldDB" id="A0A4Y9LMB9"/>
<feature type="transmembrane region" description="Helical" evidence="1">
    <location>
        <begin position="139"/>
        <end position="157"/>
    </location>
</feature>
<dbReference type="OrthoDB" id="8438770at2"/>
<dbReference type="EMBL" id="SPQT01000025">
    <property type="protein sequence ID" value="TFV43163.1"/>
    <property type="molecule type" value="Genomic_DNA"/>
</dbReference>
<feature type="transmembrane region" description="Helical" evidence="1">
    <location>
        <begin position="269"/>
        <end position="286"/>
    </location>
</feature>
<proteinExistence type="predicted"/>
<dbReference type="Proteomes" id="UP000297966">
    <property type="component" value="Unassembled WGS sequence"/>
</dbReference>
<feature type="transmembrane region" description="Helical" evidence="1">
    <location>
        <begin position="358"/>
        <end position="379"/>
    </location>
</feature>
<evidence type="ECO:0000256" key="1">
    <source>
        <dbReference type="SAM" id="Phobius"/>
    </source>
</evidence>
<keyword evidence="1" id="KW-0812">Transmembrane</keyword>
<reference evidence="2 3" key="1">
    <citation type="submission" date="2019-03" db="EMBL/GenBank/DDBJ databases">
        <title>Bradyrhizobium diversity isolated from nodules of Chamaecrista fasciculata.</title>
        <authorList>
            <person name="Klepa M.S."/>
            <person name="Urquiaga M.O."/>
            <person name="Hungria M."/>
            <person name="Delamuta J.R."/>
        </authorList>
    </citation>
    <scope>NUCLEOTIDE SEQUENCE [LARGE SCALE GENOMIC DNA]</scope>
    <source>
        <strain evidence="2 3">CNPSo 3448</strain>
    </source>
</reference>
<evidence type="ECO:0008006" key="4">
    <source>
        <dbReference type="Google" id="ProtNLM"/>
    </source>
</evidence>
<keyword evidence="1" id="KW-0472">Membrane</keyword>